<dbReference type="PANTHER" id="PTHR38797">
    <property type="entry name" value="NUCLEAR PORE COMPLEX PROTEIN NUP85-RELATED"/>
    <property type="match status" value="1"/>
</dbReference>
<feature type="compositionally biased region" description="Basic residues" evidence="1">
    <location>
        <begin position="29"/>
        <end position="43"/>
    </location>
</feature>
<dbReference type="PANTHER" id="PTHR38797:SF4">
    <property type="entry name" value="NUCLEAR PORE COMPLEX PROTEIN NUP85"/>
    <property type="match status" value="1"/>
</dbReference>
<evidence type="ECO:0000256" key="1">
    <source>
        <dbReference type="SAM" id="MobiDB-lite"/>
    </source>
</evidence>
<dbReference type="InterPro" id="IPR053204">
    <property type="entry name" value="Oxopyrrolidines_Biosynth-assoc"/>
</dbReference>
<dbReference type="AlphaFoldDB" id="A0A9P5CM38"/>
<evidence type="ECO:0000313" key="2">
    <source>
        <dbReference type="EMBL" id="KAF3763969.1"/>
    </source>
</evidence>
<evidence type="ECO:0000313" key="3">
    <source>
        <dbReference type="Proteomes" id="UP000803844"/>
    </source>
</evidence>
<organism evidence="2 3">
    <name type="scientific">Cryphonectria parasitica (strain ATCC 38755 / EP155)</name>
    <dbReference type="NCBI Taxonomy" id="660469"/>
    <lineage>
        <taxon>Eukaryota</taxon>
        <taxon>Fungi</taxon>
        <taxon>Dikarya</taxon>
        <taxon>Ascomycota</taxon>
        <taxon>Pezizomycotina</taxon>
        <taxon>Sordariomycetes</taxon>
        <taxon>Sordariomycetidae</taxon>
        <taxon>Diaporthales</taxon>
        <taxon>Cryphonectriaceae</taxon>
        <taxon>Cryphonectria-Endothia species complex</taxon>
        <taxon>Cryphonectria</taxon>
    </lineage>
</organism>
<comment type="caution">
    <text evidence="2">The sequence shown here is derived from an EMBL/GenBank/DDBJ whole genome shotgun (WGS) entry which is preliminary data.</text>
</comment>
<dbReference type="Pfam" id="PF12311">
    <property type="entry name" value="DUF3632"/>
    <property type="match status" value="1"/>
</dbReference>
<keyword evidence="3" id="KW-1185">Reference proteome</keyword>
<feature type="compositionally biased region" description="Low complexity" evidence="1">
    <location>
        <begin position="44"/>
        <end position="55"/>
    </location>
</feature>
<dbReference type="OrthoDB" id="3350591at2759"/>
<dbReference type="Proteomes" id="UP000803844">
    <property type="component" value="Unassembled WGS sequence"/>
</dbReference>
<name>A0A9P5CM38_CRYP1</name>
<sequence length="372" mass="41718">MRYTHLFQSPPSPSDAGLIKAKAGPLAVKKPRLPNSRHHHIRKTSISTGASSISSVEQAPAAAEKKNVINKAMPLMKEETIAETDAEADDSGIDVKEATAVEKKPALPRLKAWESYLHWLCLTEEPGTLWTSALCAAFQECLAVDTSYPVKASECASRIDDIYWSFYLPLDPLLSHMEDRILSGYLLHVWTMFIELGKRIPYNDEGQDRLVELLKELVHLPPMEVRTWEGNDAPWSDLPTLDDALVGAWDDLYDPENQSSNPEGSWVNYFAFLGRLVAAEVTPDWWEIPATTLKEVLSEESSPTPLTRFKTMAVAEFMNQAGDSFFEWCIDSGALDVNKNMNVIVPLTKNPVKLDWFDRRRSNAKETKALGL</sequence>
<dbReference type="InterPro" id="IPR022085">
    <property type="entry name" value="OpdG"/>
</dbReference>
<protein>
    <submittedName>
        <fullName evidence="2">Uncharacterized protein</fullName>
    </submittedName>
</protein>
<feature type="region of interest" description="Disordered" evidence="1">
    <location>
        <begin position="29"/>
        <end position="55"/>
    </location>
</feature>
<dbReference type="GeneID" id="63832465"/>
<reference evidence="2" key="1">
    <citation type="journal article" date="2020" name="Phytopathology">
        <title>Genome sequence of the chestnut blight fungus Cryphonectria parasitica EP155: A fundamental resource for an archetypical invasive plant pathogen.</title>
        <authorList>
            <person name="Crouch J.A."/>
            <person name="Dawe A."/>
            <person name="Aerts A."/>
            <person name="Barry K."/>
            <person name="Churchill A.C.L."/>
            <person name="Grimwood J."/>
            <person name="Hillman B."/>
            <person name="Milgroom M.G."/>
            <person name="Pangilinan J."/>
            <person name="Smith M."/>
            <person name="Salamov A."/>
            <person name="Schmutz J."/>
            <person name="Yadav J."/>
            <person name="Grigoriev I.V."/>
            <person name="Nuss D."/>
        </authorList>
    </citation>
    <scope>NUCLEOTIDE SEQUENCE</scope>
    <source>
        <strain evidence="2">EP155</strain>
    </source>
</reference>
<dbReference type="EMBL" id="MU032349">
    <property type="protein sequence ID" value="KAF3763969.1"/>
    <property type="molecule type" value="Genomic_DNA"/>
</dbReference>
<proteinExistence type="predicted"/>
<accession>A0A9P5CM38</accession>
<dbReference type="RefSeq" id="XP_040774930.1">
    <property type="nucleotide sequence ID" value="XM_040915336.1"/>
</dbReference>
<gene>
    <name evidence="2" type="ORF">M406DRAFT_109108</name>
</gene>